<dbReference type="AlphaFoldDB" id="X1BNU5"/>
<feature type="non-terminal residue" evidence="1">
    <location>
        <position position="1"/>
    </location>
</feature>
<comment type="caution">
    <text evidence="1">The sequence shown here is derived from an EMBL/GenBank/DDBJ whole genome shotgun (WGS) entry which is preliminary data.</text>
</comment>
<reference evidence="1" key="1">
    <citation type="journal article" date="2014" name="Front. Microbiol.">
        <title>High frequency of phylogenetically diverse reductive dehalogenase-homologous genes in deep subseafloor sedimentary metagenomes.</title>
        <authorList>
            <person name="Kawai M."/>
            <person name="Futagami T."/>
            <person name="Toyoda A."/>
            <person name="Takaki Y."/>
            <person name="Nishi S."/>
            <person name="Hori S."/>
            <person name="Arai W."/>
            <person name="Tsubouchi T."/>
            <person name="Morono Y."/>
            <person name="Uchiyama I."/>
            <person name="Ito T."/>
            <person name="Fujiyama A."/>
            <person name="Inagaki F."/>
            <person name="Takami H."/>
        </authorList>
    </citation>
    <scope>NUCLEOTIDE SEQUENCE</scope>
    <source>
        <strain evidence="1">Expedition CK06-06</strain>
    </source>
</reference>
<dbReference type="Gene3D" id="3.40.50.1000">
    <property type="entry name" value="HAD superfamily/HAD-like"/>
    <property type="match status" value="1"/>
</dbReference>
<proteinExistence type="predicted"/>
<dbReference type="InterPro" id="IPR036412">
    <property type="entry name" value="HAD-like_sf"/>
</dbReference>
<sequence>IVLELQPISRLLEMIKLIVTDVDGTLLDNNSILTGLNKKAILECRK</sequence>
<dbReference type="SUPFAM" id="SSF56784">
    <property type="entry name" value="HAD-like"/>
    <property type="match status" value="1"/>
</dbReference>
<dbReference type="EMBL" id="BART01000609">
    <property type="protein sequence ID" value="GAG73806.1"/>
    <property type="molecule type" value="Genomic_DNA"/>
</dbReference>
<accession>X1BNU5</accession>
<organism evidence="1">
    <name type="scientific">marine sediment metagenome</name>
    <dbReference type="NCBI Taxonomy" id="412755"/>
    <lineage>
        <taxon>unclassified sequences</taxon>
        <taxon>metagenomes</taxon>
        <taxon>ecological metagenomes</taxon>
    </lineage>
</organism>
<evidence type="ECO:0000313" key="1">
    <source>
        <dbReference type="EMBL" id="GAG73806.1"/>
    </source>
</evidence>
<protein>
    <submittedName>
        <fullName evidence="1">Uncharacterized protein</fullName>
    </submittedName>
</protein>
<dbReference type="InterPro" id="IPR023214">
    <property type="entry name" value="HAD_sf"/>
</dbReference>
<name>X1BNU5_9ZZZZ</name>
<gene>
    <name evidence="1" type="ORF">S01H4_02695</name>
</gene>